<reference evidence="3" key="2">
    <citation type="submission" date="2020-06" db="EMBL/GenBank/DDBJ databases">
        <title>Helianthus annuus Genome sequencing and assembly Release 2.</title>
        <authorList>
            <person name="Gouzy J."/>
            <person name="Langlade N."/>
            <person name="Munos S."/>
        </authorList>
    </citation>
    <scope>NUCLEOTIDE SEQUENCE</scope>
    <source>
        <tissue evidence="3">Leaves</tissue>
    </source>
</reference>
<dbReference type="InterPro" id="IPR001296">
    <property type="entry name" value="Glyco_trans_1"/>
</dbReference>
<dbReference type="EMBL" id="MNCJ02000326">
    <property type="protein sequence ID" value="KAF5780681.1"/>
    <property type="molecule type" value="Genomic_DNA"/>
</dbReference>
<proteinExistence type="predicted"/>
<protein>
    <submittedName>
        <fullName evidence="3">Glycosyl transferase, family 1</fullName>
    </submittedName>
</protein>
<keyword evidence="3" id="KW-0808">Transferase</keyword>
<accession>A0A9K3MYT1</accession>
<dbReference type="PANTHER" id="PTHR47778">
    <property type="entry name" value="BNAA05G14870D PROTEIN"/>
    <property type="match status" value="1"/>
</dbReference>
<dbReference type="GO" id="GO:0016757">
    <property type="term" value="F:glycosyltransferase activity"/>
    <property type="evidence" value="ECO:0007669"/>
    <property type="project" value="UniProtKB-KW"/>
</dbReference>
<comment type="caution">
    <text evidence="3">The sequence shown here is derived from an EMBL/GenBank/DDBJ whole genome shotgun (WGS) entry which is preliminary data.</text>
</comment>
<dbReference type="PANTHER" id="PTHR47778:SF2">
    <property type="entry name" value="GLYCOSYL TRANSFERASE FAMILY 1 DOMAIN-CONTAINING PROTEIN"/>
    <property type="match status" value="1"/>
</dbReference>
<reference evidence="3" key="1">
    <citation type="journal article" date="2017" name="Nature">
        <title>The sunflower genome provides insights into oil metabolism, flowering and Asterid evolution.</title>
        <authorList>
            <person name="Badouin H."/>
            <person name="Gouzy J."/>
            <person name="Grassa C.J."/>
            <person name="Murat F."/>
            <person name="Staton S.E."/>
            <person name="Cottret L."/>
            <person name="Lelandais-Briere C."/>
            <person name="Owens G.L."/>
            <person name="Carrere S."/>
            <person name="Mayjonade B."/>
            <person name="Legrand L."/>
            <person name="Gill N."/>
            <person name="Kane N.C."/>
            <person name="Bowers J.E."/>
            <person name="Hubner S."/>
            <person name="Bellec A."/>
            <person name="Berard A."/>
            <person name="Berges H."/>
            <person name="Blanchet N."/>
            <person name="Boniface M.C."/>
            <person name="Brunel D."/>
            <person name="Catrice O."/>
            <person name="Chaidir N."/>
            <person name="Claudel C."/>
            <person name="Donnadieu C."/>
            <person name="Faraut T."/>
            <person name="Fievet G."/>
            <person name="Helmstetter N."/>
            <person name="King M."/>
            <person name="Knapp S.J."/>
            <person name="Lai Z."/>
            <person name="Le Paslier M.C."/>
            <person name="Lippi Y."/>
            <person name="Lorenzon L."/>
            <person name="Mandel J.R."/>
            <person name="Marage G."/>
            <person name="Marchand G."/>
            <person name="Marquand E."/>
            <person name="Bret-Mestries E."/>
            <person name="Morien E."/>
            <person name="Nambeesan S."/>
            <person name="Nguyen T."/>
            <person name="Pegot-Espagnet P."/>
            <person name="Pouilly N."/>
            <person name="Raftis F."/>
            <person name="Sallet E."/>
            <person name="Schiex T."/>
            <person name="Thomas J."/>
            <person name="Vandecasteele C."/>
            <person name="Vares D."/>
            <person name="Vear F."/>
            <person name="Vautrin S."/>
            <person name="Crespi M."/>
            <person name="Mangin B."/>
            <person name="Burke J.M."/>
            <person name="Salse J."/>
            <person name="Munos S."/>
            <person name="Vincourt P."/>
            <person name="Rieseberg L.H."/>
            <person name="Langlade N.B."/>
        </authorList>
    </citation>
    <scope>NUCLEOTIDE SEQUENCE</scope>
    <source>
        <tissue evidence="3">Leaves</tissue>
    </source>
</reference>
<sequence length="167" mass="18351">MLVRALSSINPTKGHLLLLESVHMATNKMPGGTVDYVESLKKTVEGSEEKKVKDVKILIGSVGSKGNKVIYVKSLLGFVFRNNTGCFSLFYSRRLCYKFPVTSEAMAFGIPVLGTEAGGTKEIVEHNVIGLLHPIGHPGTPVLSKHLRYLLKYPSERQRLGPKGEKK</sequence>
<dbReference type="Gene3D" id="3.40.50.2000">
    <property type="entry name" value="Glycogen Phosphorylase B"/>
    <property type="match status" value="1"/>
</dbReference>
<dbReference type="Proteomes" id="UP000215914">
    <property type="component" value="Unassembled WGS sequence"/>
</dbReference>
<keyword evidence="1" id="KW-0328">Glycosyltransferase</keyword>
<dbReference type="AlphaFoldDB" id="A0A9K3MYT1"/>
<evidence type="ECO:0000259" key="2">
    <source>
        <dbReference type="Pfam" id="PF00534"/>
    </source>
</evidence>
<keyword evidence="4" id="KW-1185">Reference proteome</keyword>
<evidence type="ECO:0000313" key="4">
    <source>
        <dbReference type="Proteomes" id="UP000215914"/>
    </source>
</evidence>
<name>A0A9K3MYT1_HELAN</name>
<gene>
    <name evidence="3" type="ORF">HanXRQr2_Chr11g0474711</name>
</gene>
<organism evidence="3 4">
    <name type="scientific">Helianthus annuus</name>
    <name type="common">Common sunflower</name>
    <dbReference type="NCBI Taxonomy" id="4232"/>
    <lineage>
        <taxon>Eukaryota</taxon>
        <taxon>Viridiplantae</taxon>
        <taxon>Streptophyta</taxon>
        <taxon>Embryophyta</taxon>
        <taxon>Tracheophyta</taxon>
        <taxon>Spermatophyta</taxon>
        <taxon>Magnoliopsida</taxon>
        <taxon>eudicotyledons</taxon>
        <taxon>Gunneridae</taxon>
        <taxon>Pentapetalae</taxon>
        <taxon>asterids</taxon>
        <taxon>campanulids</taxon>
        <taxon>Asterales</taxon>
        <taxon>Asteraceae</taxon>
        <taxon>Asteroideae</taxon>
        <taxon>Heliantheae alliance</taxon>
        <taxon>Heliantheae</taxon>
        <taxon>Helianthus</taxon>
    </lineage>
</organism>
<feature type="domain" description="Glycosyl transferase family 1" evidence="2">
    <location>
        <begin position="102"/>
        <end position="166"/>
    </location>
</feature>
<dbReference type="Pfam" id="PF00534">
    <property type="entry name" value="Glycos_transf_1"/>
    <property type="match status" value="1"/>
</dbReference>
<dbReference type="Gramene" id="mRNA:HanXRQr2_Chr11g0474711">
    <property type="protein sequence ID" value="mRNA:HanXRQr2_Chr11g0474711"/>
    <property type="gene ID" value="HanXRQr2_Chr11g0474711"/>
</dbReference>
<dbReference type="SUPFAM" id="SSF53756">
    <property type="entry name" value="UDP-Glycosyltransferase/glycogen phosphorylase"/>
    <property type="match status" value="1"/>
</dbReference>
<evidence type="ECO:0000313" key="3">
    <source>
        <dbReference type="EMBL" id="KAF5780681.1"/>
    </source>
</evidence>
<evidence type="ECO:0000256" key="1">
    <source>
        <dbReference type="ARBA" id="ARBA00022676"/>
    </source>
</evidence>